<dbReference type="NCBIfam" id="TIGR00093">
    <property type="entry name" value="pseudouridine synthase"/>
    <property type="match status" value="1"/>
</dbReference>
<organism evidence="6 7">
    <name type="scientific">Candidatus Borkfalkia excrementigallinarum</name>
    <dbReference type="NCBI Taxonomy" id="2838506"/>
    <lineage>
        <taxon>Bacteria</taxon>
        <taxon>Bacillati</taxon>
        <taxon>Bacillota</taxon>
        <taxon>Clostridia</taxon>
        <taxon>Christensenellales</taxon>
        <taxon>Christensenellaceae</taxon>
        <taxon>Candidatus Borkfalkia</taxon>
    </lineage>
</organism>
<dbReference type="GO" id="GO:0005829">
    <property type="term" value="C:cytosol"/>
    <property type="evidence" value="ECO:0007669"/>
    <property type="project" value="UniProtKB-ARBA"/>
</dbReference>
<dbReference type="GO" id="GO:0120159">
    <property type="term" value="F:rRNA pseudouridine synthase activity"/>
    <property type="evidence" value="ECO:0007669"/>
    <property type="project" value="UniProtKB-ARBA"/>
</dbReference>
<dbReference type="Gene3D" id="3.30.70.1560">
    <property type="entry name" value="Alpha-L RNA-binding motif"/>
    <property type="match status" value="1"/>
</dbReference>
<dbReference type="InterPro" id="IPR050343">
    <property type="entry name" value="RsuA_PseudoU_synthase"/>
</dbReference>
<name>A0A9D1ZUB8_9FIRM</name>
<dbReference type="EMBL" id="DXCQ01000028">
    <property type="protein sequence ID" value="HIY96622.1"/>
    <property type="molecule type" value="Genomic_DNA"/>
</dbReference>
<dbReference type="PANTHER" id="PTHR47683">
    <property type="entry name" value="PSEUDOURIDINE SYNTHASE FAMILY PROTEIN-RELATED"/>
    <property type="match status" value="1"/>
</dbReference>
<dbReference type="InterPro" id="IPR020094">
    <property type="entry name" value="TruA/RsuA/RluB/E/F_N"/>
</dbReference>
<dbReference type="FunFam" id="3.30.70.1560:FF:000001">
    <property type="entry name" value="Pseudouridine synthase"/>
    <property type="match status" value="1"/>
</dbReference>
<dbReference type="GO" id="GO:0000455">
    <property type="term" value="P:enzyme-directed rRNA pseudouridine synthesis"/>
    <property type="evidence" value="ECO:0007669"/>
    <property type="project" value="UniProtKB-ARBA"/>
</dbReference>
<dbReference type="Proteomes" id="UP000886750">
    <property type="component" value="Unassembled WGS sequence"/>
</dbReference>
<dbReference type="AlphaFoldDB" id="A0A9D1ZUB8"/>
<dbReference type="SUPFAM" id="SSF55120">
    <property type="entry name" value="Pseudouridine synthase"/>
    <property type="match status" value="1"/>
</dbReference>
<dbReference type="Pfam" id="PF01479">
    <property type="entry name" value="S4"/>
    <property type="match status" value="1"/>
</dbReference>
<evidence type="ECO:0000256" key="1">
    <source>
        <dbReference type="ARBA" id="ARBA00008348"/>
    </source>
</evidence>
<proteinExistence type="inferred from homology"/>
<dbReference type="InterPro" id="IPR042092">
    <property type="entry name" value="PsdUridine_s_RsuA/RluB/E/F_cat"/>
</dbReference>
<comment type="caution">
    <text evidence="6">The sequence shown here is derived from an EMBL/GenBank/DDBJ whole genome shotgun (WGS) entry which is preliminary data.</text>
</comment>
<evidence type="ECO:0000256" key="3">
    <source>
        <dbReference type="ARBA" id="ARBA00023235"/>
    </source>
</evidence>
<dbReference type="InterPro" id="IPR006145">
    <property type="entry name" value="PsdUridine_synth_RsuA/RluA"/>
</dbReference>
<dbReference type="SMART" id="SM00363">
    <property type="entry name" value="S4"/>
    <property type="match status" value="1"/>
</dbReference>
<keyword evidence="2 4" id="KW-0694">RNA-binding</keyword>
<dbReference type="PROSITE" id="PS50889">
    <property type="entry name" value="S4"/>
    <property type="match status" value="1"/>
</dbReference>
<accession>A0A9D1ZUB8</accession>
<protein>
    <submittedName>
        <fullName evidence="6">rRNA pseudouridine synthase</fullName>
    </submittedName>
</protein>
<dbReference type="CDD" id="cd02870">
    <property type="entry name" value="PseudoU_synth_RsuA_like"/>
    <property type="match status" value="1"/>
</dbReference>
<reference evidence="6" key="2">
    <citation type="submission" date="2021-04" db="EMBL/GenBank/DDBJ databases">
        <authorList>
            <person name="Gilroy R."/>
        </authorList>
    </citation>
    <scope>NUCLEOTIDE SEQUENCE</scope>
    <source>
        <strain evidence="6">1345</strain>
    </source>
</reference>
<sequence length="234" mass="26499">MRINKYLAECGVASRRACDKLVAEGQVTVNGHTAAIGEDIDEQRDTIAVRGVPVERSIRHQYYLMNKPKGYICSVHDDRGRKTVLDLMPDRGGRIYPVGRLDYDTEGMLILTDDGDLAFRLTHPKNEIPKTYLVKIEGGITDAELNRLRAGVELDGKRTNKSKIKVVETDKKFTKLHVTINEGRNRQVRRMFESVGKEITFLKRIKIGDMGLGSLERGKVRKLTAEEILYLTNL</sequence>
<dbReference type="InterPro" id="IPR000748">
    <property type="entry name" value="PsdUridine_synth_RsuA/RluB/E/F"/>
</dbReference>
<dbReference type="GO" id="GO:0003723">
    <property type="term" value="F:RNA binding"/>
    <property type="evidence" value="ECO:0007669"/>
    <property type="project" value="UniProtKB-KW"/>
</dbReference>
<evidence type="ECO:0000313" key="7">
    <source>
        <dbReference type="Proteomes" id="UP000886750"/>
    </source>
</evidence>
<feature type="domain" description="RNA-binding S4" evidence="5">
    <location>
        <begin position="1"/>
        <end position="59"/>
    </location>
</feature>
<reference evidence="6" key="1">
    <citation type="journal article" date="2021" name="PeerJ">
        <title>Extensive microbial diversity within the chicken gut microbiome revealed by metagenomics and culture.</title>
        <authorList>
            <person name="Gilroy R."/>
            <person name="Ravi A."/>
            <person name="Getino M."/>
            <person name="Pursley I."/>
            <person name="Horton D.L."/>
            <person name="Alikhan N.F."/>
            <person name="Baker D."/>
            <person name="Gharbi K."/>
            <person name="Hall N."/>
            <person name="Watson M."/>
            <person name="Adriaenssens E.M."/>
            <person name="Foster-Nyarko E."/>
            <person name="Jarju S."/>
            <person name="Secka A."/>
            <person name="Antonio M."/>
            <person name="Oren A."/>
            <person name="Chaudhuri R.R."/>
            <person name="La Ragione R."/>
            <person name="Hildebrand F."/>
            <person name="Pallen M.J."/>
        </authorList>
    </citation>
    <scope>NUCLEOTIDE SEQUENCE</scope>
    <source>
        <strain evidence="6">1345</strain>
    </source>
</reference>
<dbReference type="CDD" id="cd00165">
    <property type="entry name" value="S4"/>
    <property type="match status" value="1"/>
</dbReference>
<dbReference type="PANTHER" id="PTHR47683:SF2">
    <property type="entry name" value="RNA-BINDING S4 DOMAIN-CONTAINING PROTEIN"/>
    <property type="match status" value="1"/>
</dbReference>
<keyword evidence="3" id="KW-0413">Isomerase</keyword>
<dbReference type="InterPro" id="IPR002942">
    <property type="entry name" value="S4_RNA-bd"/>
</dbReference>
<evidence type="ECO:0000259" key="5">
    <source>
        <dbReference type="SMART" id="SM00363"/>
    </source>
</evidence>
<dbReference type="InterPro" id="IPR020103">
    <property type="entry name" value="PsdUridine_synth_cat_dom_sf"/>
</dbReference>
<dbReference type="SUPFAM" id="SSF55174">
    <property type="entry name" value="Alpha-L RNA-binding motif"/>
    <property type="match status" value="1"/>
</dbReference>
<dbReference type="FunFam" id="3.10.290.10:FF:000003">
    <property type="entry name" value="Pseudouridine synthase"/>
    <property type="match status" value="1"/>
</dbReference>
<dbReference type="Gene3D" id="3.10.290.10">
    <property type="entry name" value="RNA-binding S4 domain"/>
    <property type="match status" value="1"/>
</dbReference>
<gene>
    <name evidence="6" type="ORF">H9729_02940</name>
</gene>
<dbReference type="Gene3D" id="3.30.70.580">
    <property type="entry name" value="Pseudouridine synthase I, catalytic domain, N-terminal subdomain"/>
    <property type="match status" value="1"/>
</dbReference>
<evidence type="ECO:0000256" key="2">
    <source>
        <dbReference type="ARBA" id="ARBA00022884"/>
    </source>
</evidence>
<evidence type="ECO:0000256" key="4">
    <source>
        <dbReference type="PROSITE-ProRule" id="PRU00182"/>
    </source>
</evidence>
<dbReference type="Pfam" id="PF00849">
    <property type="entry name" value="PseudoU_synth_2"/>
    <property type="match status" value="1"/>
</dbReference>
<dbReference type="InterPro" id="IPR036986">
    <property type="entry name" value="S4_RNA-bd_sf"/>
</dbReference>
<evidence type="ECO:0000313" key="6">
    <source>
        <dbReference type="EMBL" id="HIY96622.1"/>
    </source>
</evidence>
<comment type="similarity">
    <text evidence="1">Belongs to the pseudouridine synthase RsuA family.</text>
</comment>